<dbReference type="PANTHER" id="PTHR42836:SF1">
    <property type="entry name" value="7-CARBOXY-7-DEAZAGUANINE SYNTHASE"/>
    <property type="match status" value="1"/>
</dbReference>
<evidence type="ECO:0000259" key="9">
    <source>
        <dbReference type="PROSITE" id="PS51918"/>
    </source>
</evidence>
<evidence type="ECO:0000256" key="5">
    <source>
        <dbReference type="ARBA" id="ARBA00023004"/>
    </source>
</evidence>
<keyword evidence="6 8" id="KW-0411">Iron-sulfur</keyword>
<dbReference type="EC" id="4.3.99.3" evidence="8"/>
<feature type="binding site" evidence="8">
    <location>
        <begin position="37"/>
        <end position="39"/>
    </location>
    <ligand>
        <name>S-adenosyl-L-methionine</name>
        <dbReference type="ChEBI" id="CHEBI:59789"/>
    </ligand>
</feature>
<comment type="subunit">
    <text evidence="8">Homodimer.</text>
</comment>
<accession>A0AAU9DDN2</accession>
<feature type="binding site" evidence="8">
    <location>
        <position position="27"/>
    </location>
    <ligand>
        <name>substrate</name>
    </ligand>
</feature>
<dbReference type="InterPro" id="IPR007197">
    <property type="entry name" value="rSAM"/>
</dbReference>
<comment type="cofactor">
    <cofactor evidence="8">
        <name>S-adenosyl-L-methionine</name>
        <dbReference type="ChEBI" id="CHEBI:59789"/>
    </cofactor>
    <text evidence="8">Binds 1 S-adenosyl-L-methionine per subunit.</text>
</comment>
<reference evidence="10 11" key="1">
    <citation type="submission" date="2022-11" db="EMBL/GenBank/DDBJ databases">
        <title>Haliovirga abyssi gen. nov., sp. nov., a mesophilic fermentative bacterium isolated from the Iheya North hydrothermal field and the proposal of Haliovirgaceae fam. nov.</title>
        <authorList>
            <person name="Miyazaki U."/>
            <person name="Tame A."/>
            <person name="Miyazaki J."/>
            <person name="Takai K."/>
            <person name="Sawayama S."/>
            <person name="Kitajima M."/>
            <person name="Okamoto A."/>
            <person name="Nakagawa S."/>
        </authorList>
    </citation>
    <scope>NUCLEOTIDE SEQUENCE [LARGE SCALE GENOMIC DNA]</scope>
    <source>
        <strain evidence="10 11">IC12</strain>
    </source>
</reference>
<keyword evidence="7 8" id="KW-0456">Lyase</keyword>
<feature type="binding site" evidence="8">
    <location>
        <position position="38"/>
    </location>
    <ligand>
        <name>[4Fe-4S] cluster</name>
        <dbReference type="ChEBI" id="CHEBI:49883"/>
        <note>4Fe-4S-S-AdoMet</note>
    </ligand>
</feature>
<dbReference type="GO" id="GO:0008616">
    <property type="term" value="P:tRNA queuosine(34) biosynthetic process"/>
    <property type="evidence" value="ECO:0007669"/>
    <property type="project" value="UniProtKB-UniRule"/>
</dbReference>
<evidence type="ECO:0000256" key="8">
    <source>
        <dbReference type="HAMAP-Rule" id="MF_00917"/>
    </source>
</evidence>
<dbReference type="Proteomes" id="UP001321582">
    <property type="component" value="Chromosome"/>
</dbReference>
<dbReference type="GO" id="GO:0016840">
    <property type="term" value="F:carbon-nitrogen lyase activity"/>
    <property type="evidence" value="ECO:0007669"/>
    <property type="project" value="UniProtKB-UniRule"/>
</dbReference>
<keyword evidence="5 8" id="KW-0408">Iron</keyword>
<comment type="caution">
    <text evidence="8">Lacks conserved residue(s) required for the propagation of feature annotation.</text>
</comment>
<comment type="cofactor">
    <cofactor evidence="8">
        <name>[4Fe-4S] cluster</name>
        <dbReference type="ChEBI" id="CHEBI:49883"/>
    </cofactor>
    <text evidence="8">Binds 1 [4Fe-4S] cluster. The cluster is coordinated with 3 cysteines and an exchangeable S-adenosyl-L-methionine.</text>
</comment>
<feature type="binding site" evidence="8">
    <location>
        <position position="35"/>
    </location>
    <ligand>
        <name>[4Fe-4S] cluster</name>
        <dbReference type="ChEBI" id="CHEBI:49883"/>
        <note>4Fe-4S-S-AdoMet</note>
    </ligand>
</feature>
<comment type="pathway">
    <text evidence="8">Purine metabolism; 7-cyano-7-deazaguanine biosynthesis.</text>
</comment>
<feature type="domain" description="Radical SAM core" evidence="9">
    <location>
        <begin position="18"/>
        <end position="197"/>
    </location>
</feature>
<name>A0AAU9DDN2_9FUSO</name>
<feature type="binding site" evidence="8">
    <location>
        <position position="40"/>
    </location>
    <ligand>
        <name>Mg(2+)</name>
        <dbReference type="ChEBI" id="CHEBI:18420"/>
    </ligand>
</feature>
<comment type="catalytic activity">
    <reaction evidence="8">
        <text>6-carboxy-5,6,7,8-tetrahydropterin + H(+) = 7-carboxy-7-carbaguanine + NH4(+)</text>
        <dbReference type="Rhea" id="RHEA:27974"/>
        <dbReference type="ChEBI" id="CHEBI:15378"/>
        <dbReference type="ChEBI" id="CHEBI:28938"/>
        <dbReference type="ChEBI" id="CHEBI:61032"/>
        <dbReference type="ChEBI" id="CHEBI:61036"/>
        <dbReference type="EC" id="4.3.99.3"/>
    </reaction>
</comment>
<gene>
    <name evidence="8 10" type="primary">queE</name>
    <name evidence="10" type="ORF">HLVA_10160</name>
</gene>
<keyword evidence="1 8" id="KW-0004">4Fe-4S</keyword>
<dbReference type="GO" id="GO:0000287">
    <property type="term" value="F:magnesium ion binding"/>
    <property type="evidence" value="ECO:0007669"/>
    <property type="project" value="UniProtKB-UniRule"/>
</dbReference>
<keyword evidence="3 8" id="KW-0479">Metal-binding</keyword>
<keyword evidence="8" id="KW-0671">Queuosine biosynthesis</keyword>
<comment type="similarity">
    <text evidence="8">Belongs to the radical SAM superfamily. 7-carboxy-7-deazaguanine synthase family.</text>
</comment>
<dbReference type="InterPro" id="IPR013785">
    <property type="entry name" value="Aldolase_TIM"/>
</dbReference>
<feature type="binding site" evidence="8">
    <location>
        <position position="70"/>
    </location>
    <ligand>
        <name>substrate</name>
    </ligand>
</feature>
<dbReference type="EMBL" id="AP027059">
    <property type="protein sequence ID" value="BDU50447.1"/>
    <property type="molecule type" value="Genomic_DNA"/>
</dbReference>
<dbReference type="KEGG" id="haby:HLVA_10160"/>
<evidence type="ECO:0000256" key="2">
    <source>
        <dbReference type="ARBA" id="ARBA00022691"/>
    </source>
</evidence>
<evidence type="ECO:0000256" key="7">
    <source>
        <dbReference type="ARBA" id="ARBA00023239"/>
    </source>
</evidence>
<dbReference type="SUPFAM" id="SSF102114">
    <property type="entry name" value="Radical SAM enzymes"/>
    <property type="match status" value="1"/>
</dbReference>
<keyword evidence="4 8" id="KW-0460">Magnesium</keyword>
<dbReference type="AlphaFoldDB" id="A0AAU9DDN2"/>
<evidence type="ECO:0000256" key="3">
    <source>
        <dbReference type="ARBA" id="ARBA00022723"/>
    </source>
</evidence>
<evidence type="ECO:0000256" key="6">
    <source>
        <dbReference type="ARBA" id="ARBA00023014"/>
    </source>
</evidence>
<dbReference type="Gene3D" id="3.20.20.70">
    <property type="entry name" value="Aldolase class I"/>
    <property type="match status" value="1"/>
</dbReference>
<proteinExistence type="inferred from homology"/>
<dbReference type="Pfam" id="PF04055">
    <property type="entry name" value="Radical_SAM"/>
    <property type="match status" value="1"/>
</dbReference>
<comment type="function">
    <text evidence="8">Catalyzes the complex heterocyclic radical-mediated conversion of 6-carboxy-5,6,7,8-tetrahydropterin (CPH4) to 7-carboxy-7-deazaguanine (CDG), a step common to the biosynthetic pathways of all 7-deazapurine-containing compounds.</text>
</comment>
<organism evidence="10 11">
    <name type="scientific">Haliovirga abyssi</name>
    <dbReference type="NCBI Taxonomy" id="2996794"/>
    <lineage>
        <taxon>Bacteria</taxon>
        <taxon>Fusobacteriati</taxon>
        <taxon>Fusobacteriota</taxon>
        <taxon>Fusobacteriia</taxon>
        <taxon>Fusobacteriales</taxon>
        <taxon>Haliovirgaceae</taxon>
        <taxon>Haliovirga</taxon>
    </lineage>
</organism>
<feature type="binding site" evidence="8">
    <location>
        <position position="72"/>
    </location>
    <ligand>
        <name>S-adenosyl-L-methionine</name>
        <dbReference type="ChEBI" id="CHEBI:59789"/>
    </ligand>
</feature>
<keyword evidence="11" id="KW-1185">Reference proteome</keyword>
<dbReference type="PANTHER" id="PTHR42836">
    <property type="entry name" value="7-CARBOXY-7-DEAZAGUANINE SYNTHASE"/>
    <property type="match status" value="1"/>
</dbReference>
<feature type="binding site" evidence="8">
    <location>
        <position position="31"/>
    </location>
    <ligand>
        <name>[4Fe-4S] cluster</name>
        <dbReference type="ChEBI" id="CHEBI:49883"/>
        <note>4Fe-4S-S-AdoMet</note>
    </ligand>
</feature>
<dbReference type="InterPro" id="IPR058240">
    <property type="entry name" value="rSAM_sf"/>
</dbReference>
<dbReference type="RefSeq" id="WP_307905376.1">
    <property type="nucleotide sequence ID" value="NZ_AP027059.1"/>
</dbReference>
<dbReference type="PROSITE" id="PS51918">
    <property type="entry name" value="RADICAL_SAM"/>
    <property type="match status" value="1"/>
</dbReference>
<comment type="cofactor">
    <cofactor evidence="8">
        <name>Mg(2+)</name>
        <dbReference type="ChEBI" id="CHEBI:18420"/>
    </cofactor>
</comment>
<dbReference type="GO" id="GO:1904047">
    <property type="term" value="F:S-adenosyl-L-methionine binding"/>
    <property type="evidence" value="ECO:0007669"/>
    <property type="project" value="UniProtKB-UniRule"/>
</dbReference>
<dbReference type="SFLD" id="SFLDS00029">
    <property type="entry name" value="Radical_SAM"/>
    <property type="match status" value="1"/>
</dbReference>
<protein>
    <recommendedName>
        <fullName evidence="8">7-carboxy-7-deazaguanine synthase</fullName>
        <shortName evidence="8">CDG synthase</shortName>
        <ecNumber evidence="8">4.3.99.3</ecNumber>
    </recommendedName>
    <alternativeName>
        <fullName evidence="8">Queuosine biosynthesis protein QueE</fullName>
    </alternativeName>
</protein>
<sequence length="197" mass="22726">MKYKINEIFQSLQGEGHNTGKNVVFVRLSGCDLSCDWCDTKYHVNFTEMTEKDILEKVEKIRENKSVIITGGEPTIQNLLPLLEVLKKEGYWIGIETNGNNLIKAEKEYIDYISMSPKSKTKLKNVDELRVVNDNITVDELINYENEINAKYYFISPLDDGEDINYKSTIKLLGEINEVSKKQWRLSLQMHKLSGIV</sequence>
<feature type="binding site" evidence="8">
    <location>
        <begin position="116"/>
        <end position="118"/>
    </location>
    <ligand>
        <name>S-adenosyl-L-methionine</name>
        <dbReference type="ChEBI" id="CHEBI:59789"/>
    </ligand>
</feature>
<dbReference type="CDD" id="cd01335">
    <property type="entry name" value="Radical_SAM"/>
    <property type="match status" value="1"/>
</dbReference>
<evidence type="ECO:0000313" key="11">
    <source>
        <dbReference type="Proteomes" id="UP001321582"/>
    </source>
</evidence>
<dbReference type="PIRSF" id="PIRSF000370">
    <property type="entry name" value="QueE"/>
    <property type="match status" value="1"/>
</dbReference>
<keyword evidence="2 8" id="KW-0949">S-adenosyl-L-methionine</keyword>
<feature type="binding site" evidence="8">
    <location>
        <begin position="12"/>
        <end position="14"/>
    </location>
    <ligand>
        <name>substrate</name>
    </ligand>
</feature>
<evidence type="ECO:0000256" key="1">
    <source>
        <dbReference type="ARBA" id="ARBA00022485"/>
    </source>
</evidence>
<dbReference type="HAMAP" id="MF_00917">
    <property type="entry name" value="QueE"/>
    <property type="match status" value="1"/>
</dbReference>
<evidence type="ECO:0000256" key="4">
    <source>
        <dbReference type="ARBA" id="ARBA00022842"/>
    </source>
</evidence>
<dbReference type="GO" id="GO:0051539">
    <property type="term" value="F:4 iron, 4 sulfur cluster binding"/>
    <property type="evidence" value="ECO:0007669"/>
    <property type="project" value="UniProtKB-UniRule"/>
</dbReference>
<evidence type="ECO:0000313" key="10">
    <source>
        <dbReference type="EMBL" id="BDU50447.1"/>
    </source>
</evidence>
<dbReference type="InterPro" id="IPR024924">
    <property type="entry name" value="7-CO-7-deazaguanine_synth-like"/>
</dbReference>